<feature type="region of interest" description="Disordered" evidence="1">
    <location>
        <begin position="1"/>
        <end position="20"/>
    </location>
</feature>
<evidence type="ECO:0000313" key="3">
    <source>
        <dbReference type="Proteomes" id="UP000837857"/>
    </source>
</evidence>
<feature type="region of interest" description="Disordered" evidence="1">
    <location>
        <begin position="51"/>
        <end position="77"/>
    </location>
</feature>
<feature type="compositionally biased region" description="Acidic residues" evidence="1">
    <location>
        <begin position="58"/>
        <end position="77"/>
    </location>
</feature>
<accession>A0ABN8J6E7</accession>
<feature type="non-terminal residue" evidence="2">
    <location>
        <position position="77"/>
    </location>
</feature>
<protein>
    <submittedName>
        <fullName evidence="2">Uncharacterized protein</fullName>
    </submittedName>
</protein>
<dbReference type="EMBL" id="OW152819">
    <property type="protein sequence ID" value="CAH2074514.1"/>
    <property type="molecule type" value="Genomic_DNA"/>
</dbReference>
<sequence length="77" mass="8617">MGGTGDEGAEVTEDEDTEQRIEVLAVLPRLKRLNKGMVTPEERDEAKALMTQILEEGQSAEEESEAEEIQEEEINKN</sequence>
<proteinExistence type="predicted"/>
<dbReference type="Proteomes" id="UP000837857">
    <property type="component" value="Chromosome 7"/>
</dbReference>
<feature type="compositionally biased region" description="Acidic residues" evidence="1">
    <location>
        <begin position="7"/>
        <end position="17"/>
    </location>
</feature>
<organism evidence="2 3">
    <name type="scientific">Iphiclides podalirius</name>
    <name type="common">scarce swallowtail</name>
    <dbReference type="NCBI Taxonomy" id="110791"/>
    <lineage>
        <taxon>Eukaryota</taxon>
        <taxon>Metazoa</taxon>
        <taxon>Ecdysozoa</taxon>
        <taxon>Arthropoda</taxon>
        <taxon>Hexapoda</taxon>
        <taxon>Insecta</taxon>
        <taxon>Pterygota</taxon>
        <taxon>Neoptera</taxon>
        <taxon>Endopterygota</taxon>
        <taxon>Lepidoptera</taxon>
        <taxon>Glossata</taxon>
        <taxon>Ditrysia</taxon>
        <taxon>Papilionoidea</taxon>
        <taxon>Papilionidae</taxon>
        <taxon>Papilioninae</taxon>
        <taxon>Iphiclides</taxon>
    </lineage>
</organism>
<evidence type="ECO:0000313" key="2">
    <source>
        <dbReference type="EMBL" id="CAH2074514.1"/>
    </source>
</evidence>
<reference evidence="2" key="1">
    <citation type="submission" date="2022-03" db="EMBL/GenBank/DDBJ databases">
        <authorList>
            <person name="Martin H S."/>
        </authorList>
    </citation>
    <scope>NUCLEOTIDE SEQUENCE</scope>
</reference>
<gene>
    <name evidence="2" type="ORF">IPOD504_LOCUS16112</name>
</gene>
<name>A0ABN8J6E7_9NEOP</name>
<keyword evidence="3" id="KW-1185">Reference proteome</keyword>
<evidence type="ECO:0000256" key="1">
    <source>
        <dbReference type="SAM" id="MobiDB-lite"/>
    </source>
</evidence>